<dbReference type="EMBL" id="CP036299">
    <property type="protein sequence ID" value="QDV30145.1"/>
    <property type="molecule type" value="Genomic_DNA"/>
</dbReference>
<dbReference type="KEGG" id="peh:Spb1_20730"/>
<keyword evidence="2" id="KW-1185">Reference proteome</keyword>
<organism evidence="1 2">
    <name type="scientific">Planctopirus ephydatiae</name>
    <dbReference type="NCBI Taxonomy" id="2528019"/>
    <lineage>
        <taxon>Bacteria</taxon>
        <taxon>Pseudomonadati</taxon>
        <taxon>Planctomycetota</taxon>
        <taxon>Planctomycetia</taxon>
        <taxon>Planctomycetales</taxon>
        <taxon>Planctomycetaceae</taxon>
        <taxon>Planctopirus</taxon>
    </lineage>
</organism>
<protein>
    <recommendedName>
        <fullName evidence="3">BON domain protein</fullName>
    </recommendedName>
</protein>
<gene>
    <name evidence="1" type="ORF">Spb1_20730</name>
</gene>
<dbReference type="RefSeq" id="WP_145299039.1">
    <property type="nucleotide sequence ID" value="NZ_CP036299.1"/>
</dbReference>
<evidence type="ECO:0000313" key="2">
    <source>
        <dbReference type="Proteomes" id="UP000315349"/>
    </source>
</evidence>
<dbReference type="Proteomes" id="UP000315349">
    <property type="component" value="Chromosome"/>
</dbReference>
<evidence type="ECO:0008006" key="3">
    <source>
        <dbReference type="Google" id="ProtNLM"/>
    </source>
</evidence>
<dbReference type="OrthoDB" id="214050at2"/>
<reference evidence="1 2" key="1">
    <citation type="submission" date="2019-02" db="EMBL/GenBank/DDBJ databases">
        <title>Deep-cultivation of Planctomycetes and their phenomic and genomic characterization uncovers novel biology.</title>
        <authorList>
            <person name="Wiegand S."/>
            <person name="Jogler M."/>
            <person name="Boedeker C."/>
            <person name="Pinto D."/>
            <person name="Vollmers J."/>
            <person name="Rivas-Marin E."/>
            <person name="Kohn T."/>
            <person name="Peeters S.H."/>
            <person name="Heuer A."/>
            <person name="Rast P."/>
            <person name="Oberbeckmann S."/>
            <person name="Bunk B."/>
            <person name="Jeske O."/>
            <person name="Meyerdierks A."/>
            <person name="Storesund J.E."/>
            <person name="Kallscheuer N."/>
            <person name="Luecker S."/>
            <person name="Lage O.M."/>
            <person name="Pohl T."/>
            <person name="Merkel B.J."/>
            <person name="Hornburger P."/>
            <person name="Mueller R.-W."/>
            <person name="Bruemmer F."/>
            <person name="Labrenz M."/>
            <person name="Spormann A.M."/>
            <person name="Op den Camp H."/>
            <person name="Overmann J."/>
            <person name="Amann R."/>
            <person name="Jetten M.S.M."/>
            <person name="Mascher T."/>
            <person name="Medema M.H."/>
            <person name="Devos D.P."/>
            <person name="Kaster A.-K."/>
            <person name="Ovreas L."/>
            <person name="Rohde M."/>
            <person name="Galperin M.Y."/>
            <person name="Jogler C."/>
        </authorList>
    </citation>
    <scope>NUCLEOTIDE SEQUENCE [LARGE SCALE GENOMIC DNA]</scope>
    <source>
        <strain evidence="1 2">Spb1</strain>
    </source>
</reference>
<dbReference type="AlphaFoldDB" id="A0A518GND1"/>
<sequence length="114" mass="12788">MISQPAKFAVITTAWPHEPREADNDGTAVVNPGSSSMPVFEMIDPANKLEEDDTAEILRNRLRGLVHQLELCWSDDRVILTGVCPSYHAKQLVSSMTQQLVTDRHICNQICVER</sequence>
<proteinExistence type="predicted"/>
<name>A0A518GND1_9PLAN</name>
<evidence type="ECO:0000313" key="1">
    <source>
        <dbReference type="EMBL" id="QDV30145.1"/>
    </source>
</evidence>
<accession>A0A518GND1</accession>